<comment type="caution">
    <text evidence="2">The sequence shown here is derived from an EMBL/GenBank/DDBJ whole genome shotgun (WGS) entry which is preliminary data.</text>
</comment>
<protein>
    <recommendedName>
        <fullName evidence="4">UVR domain-containing protein</fullName>
    </recommendedName>
</protein>
<name>A0A3E1EWK4_9FLAO</name>
<evidence type="ECO:0000313" key="3">
    <source>
        <dbReference type="Proteomes" id="UP000257127"/>
    </source>
</evidence>
<proteinExistence type="predicted"/>
<evidence type="ECO:0000313" key="2">
    <source>
        <dbReference type="EMBL" id="RFC53940.1"/>
    </source>
</evidence>
<dbReference type="OrthoDB" id="9924020at2"/>
<sequence>MILILNKSKERRNITLNKKEIENQIEALEKERLEAIKHQNYSLVAKNRDKLREMMYQLRAVD</sequence>
<dbReference type="EMBL" id="QURB01000006">
    <property type="protein sequence ID" value="RFC53940.1"/>
    <property type="molecule type" value="Genomic_DNA"/>
</dbReference>
<organism evidence="2 3">
    <name type="scientific">Brumimicrobium aurantiacum</name>
    <dbReference type="NCBI Taxonomy" id="1737063"/>
    <lineage>
        <taxon>Bacteria</taxon>
        <taxon>Pseudomonadati</taxon>
        <taxon>Bacteroidota</taxon>
        <taxon>Flavobacteriia</taxon>
        <taxon>Flavobacteriales</taxon>
        <taxon>Crocinitomicaceae</taxon>
        <taxon>Brumimicrobium</taxon>
    </lineage>
</organism>
<reference evidence="2 3" key="1">
    <citation type="submission" date="2018-08" db="EMBL/GenBank/DDBJ databases">
        <title>The draft genome squence of Brumimicrobium sp. N62.</title>
        <authorList>
            <person name="Du Z.-J."/>
            <person name="Luo H.-R."/>
        </authorList>
    </citation>
    <scope>NUCLEOTIDE SEQUENCE [LARGE SCALE GENOMIC DNA]</scope>
    <source>
        <strain evidence="2 3">N62</strain>
    </source>
</reference>
<evidence type="ECO:0008006" key="4">
    <source>
        <dbReference type="Google" id="ProtNLM"/>
    </source>
</evidence>
<dbReference type="RefSeq" id="WP_116881221.1">
    <property type="nucleotide sequence ID" value="NZ_QURB01000006.1"/>
</dbReference>
<dbReference type="AlphaFoldDB" id="A0A3E1EWK4"/>
<dbReference type="Proteomes" id="UP000257127">
    <property type="component" value="Unassembled WGS sequence"/>
</dbReference>
<keyword evidence="3" id="KW-1185">Reference proteome</keyword>
<feature type="coiled-coil region" evidence="1">
    <location>
        <begin position="11"/>
        <end position="38"/>
    </location>
</feature>
<keyword evidence="1" id="KW-0175">Coiled coil</keyword>
<accession>A0A3E1EWK4</accession>
<gene>
    <name evidence="2" type="ORF">DXU93_10355</name>
</gene>
<evidence type="ECO:0000256" key="1">
    <source>
        <dbReference type="SAM" id="Coils"/>
    </source>
</evidence>